<dbReference type="EMBL" id="RKLV01000009">
    <property type="protein sequence ID" value="MCX2819554.1"/>
    <property type="molecule type" value="Genomic_DNA"/>
</dbReference>
<dbReference type="AlphaFoldDB" id="A0A9Q4C5Y4"/>
<protein>
    <submittedName>
        <fullName evidence="2">Uncharacterized protein</fullName>
    </submittedName>
</protein>
<dbReference type="Proteomes" id="UP001149411">
    <property type="component" value="Unassembled WGS sequence"/>
</dbReference>
<dbReference type="RefSeq" id="WP_266087914.1">
    <property type="nucleotide sequence ID" value="NZ_RKLV01000009.1"/>
</dbReference>
<evidence type="ECO:0000313" key="3">
    <source>
        <dbReference type="Proteomes" id="UP001149411"/>
    </source>
</evidence>
<feature type="transmembrane region" description="Helical" evidence="1">
    <location>
        <begin position="12"/>
        <end position="35"/>
    </location>
</feature>
<gene>
    <name evidence="2" type="ORF">EGH25_09355</name>
</gene>
<organism evidence="2 3">
    <name type="scientific">Halorutilus salinus</name>
    <dbReference type="NCBI Taxonomy" id="2487751"/>
    <lineage>
        <taxon>Archaea</taxon>
        <taxon>Methanobacteriati</taxon>
        <taxon>Methanobacteriota</taxon>
        <taxon>Stenosarchaea group</taxon>
        <taxon>Halobacteria</taxon>
        <taxon>Halorutilales</taxon>
        <taxon>Halorutilaceae</taxon>
        <taxon>Halorutilus</taxon>
    </lineage>
</organism>
<feature type="transmembrane region" description="Helical" evidence="1">
    <location>
        <begin position="47"/>
        <end position="68"/>
    </location>
</feature>
<keyword evidence="1" id="KW-1133">Transmembrane helix</keyword>
<keyword evidence="3" id="KW-1185">Reference proteome</keyword>
<keyword evidence="1" id="KW-0812">Transmembrane</keyword>
<name>A0A9Q4C5Y4_9EURY</name>
<proteinExistence type="predicted"/>
<keyword evidence="1" id="KW-0472">Membrane</keyword>
<evidence type="ECO:0000313" key="2">
    <source>
        <dbReference type="EMBL" id="MCX2819554.1"/>
    </source>
</evidence>
<evidence type="ECO:0000256" key="1">
    <source>
        <dbReference type="SAM" id="Phobius"/>
    </source>
</evidence>
<sequence>MDRRGIYDYMPWYAWCVCVSLAAVAAVGLFAGLPLGRQLGLSVREAVLATAFVEAVAAVGIGGTVVYYHDPDEEPDEWRYYP</sequence>
<accession>A0A9Q4C5Y4</accession>
<reference evidence="2" key="1">
    <citation type="submission" date="2022-09" db="EMBL/GenBank/DDBJ databases">
        <title>Haloadaptaus new haloarchaeum isolated from saline soil.</title>
        <authorList>
            <person name="Duran-Viseras A."/>
            <person name="Sanchez-Porro C."/>
            <person name="Ventosa A."/>
        </authorList>
    </citation>
    <scope>NUCLEOTIDE SEQUENCE</scope>
    <source>
        <strain evidence="2">F3-133</strain>
    </source>
</reference>
<comment type="caution">
    <text evidence="2">The sequence shown here is derived from an EMBL/GenBank/DDBJ whole genome shotgun (WGS) entry which is preliminary data.</text>
</comment>